<keyword evidence="1" id="KW-0479">Metal-binding</keyword>
<feature type="binding site" evidence="1">
    <location>
        <position position="56"/>
    </location>
    <ligand>
        <name>substrate</name>
    </ligand>
</feature>
<feature type="binding site" evidence="1">
    <location>
        <position position="32"/>
    </location>
    <ligand>
        <name>Mg(2+)</name>
        <dbReference type="ChEBI" id="CHEBI:18420"/>
        <label>4</label>
    </ligand>
</feature>
<feature type="binding site" evidence="1">
    <location>
        <position position="48"/>
    </location>
    <ligand>
        <name>Mg(2+)</name>
        <dbReference type="ChEBI" id="CHEBI:18420"/>
        <label>1</label>
    </ligand>
</feature>
<keyword evidence="1 4" id="KW-0808">Transferase</keyword>
<feature type="binding site" evidence="1">
    <location>
        <position position="78"/>
    </location>
    <ligand>
        <name>Mg(2+)</name>
        <dbReference type="ChEBI" id="CHEBI:18420"/>
        <label>3</label>
    </ligand>
</feature>
<feature type="binding site" evidence="1">
    <location>
        <position position="78"/>
    </location>
    <ligand>
        <name>Mg(2+)</name>
        <dbReference type="ChEBI" id="CHEBI:18420"/>
        <label>2</label>
    </ligand>
</feature>
<dbReference type="InterPro" id="IPR036921">
    <property type="entry name" value="PurM-like_N_sf"/>
</dbReference>
<dbReference type="EC" id="2.7.4.16" evidence="1"/>
<keyword evidence="5" id="KW-1185">Reference proteome</keyword>
<dbReference type="EMBL" id="JAIHOM010000031">
    <property type="protein sequence ID" value="MCW6036214.1"/>
    <property type="molecule type" value="Genomic_DNA"/>
</dbReference>
<comment type="caution">
    <text evidence="4">The sequence shown here is derived from an EMBL/GenBank/DDBJ whole genome shotgun (WGS) entry which is preliminary data.</text>
</comment>
<proteinExistence type="inferred from homology"/>
<feature type="binding site" evidence="1">
    <location>
        <position position="225"/>
    </location>
    <ligand>
        <name>ATP</name>
        <dbReference type="ChEBI" id="CHEBI:30616"/>
    </ligand>
</feature>
<evidence type="ECO:0000313" key="5">
    <source>
        <dbReference type="Proteomes" id="UP001526426"/>
    </source>
</evidence>
<keyword evidence="1" id="KW-0067">ATP-binding</keyword>
<dbReference type="HAMAP" id="MF_02128">
    <property type="entry name" value="TMP_kinase"/>
    <property type="match status" value="1"/>
</dbReference>
<dbReference type="PANTHER" id="PTHR30270">
    <property type="entry name" value="THIAMINE-MONOPHOSPHATE KINASE"/>
    <property type="match status" value="1"/>
</dbReference>
<keyword evidence="1" id="KW-0784">Thiamine biosynthesis</keyword>
<dbReference type="SUPFAM" id="SSF55326">
    <property type="entry name" value="PurM N-terminal domain-like"/>
    <property type="match status" value="1"/>
</dbReference>
<dbReference type="InterPro" id="IPR036676">
    <property type="entry name" value="PurM-like_C_sf"/>
</dbReference>
<comment type="catalytic activity">
    <reaction evidence="1">
        <text>thiamine phosphate + ATP = thiamine diphosphate + ADP</text>
        <dbReference type="Rhea" id="RHEA:15913"/>
        <dbReference type="ChEBI" id="CHEBI:30616"/>
        <dbReference type="ChEBI" id="CHEBI:37575"/>
        <dbReference type="ChEBI" id="CHEBI:58937"/>
        <dbReference type="ChEBI" id="CHEBI:456216"/>
        <dbReference type="EC" id="2.7.4.16"/>
    </reaction>
</comment>
<name>A0ABT3L3Y5_9CYAN</name>
<dbReference type="PIRSF" id="PIRSF005303">
    <property type="entry name" value="Thiam_monoph_kin"/>
    <property type="match status" value="1"/>
</dbReference>
<feature type="binding site" evidence="1">
    <location>
        <position position="226"/>
    </location>
    <ligand>
        <name>Mg(2+)</name>
        <dbReference type="ChEBI" id="CHEBI:18420"/>
        <label>5</label>
    </ligand>
</feature>
<keyword evidence="1 4" id="KW-0418">Kinase</keyword>
<sequence length="342" mass="36819">MSDSGQLVGDLGEQHLLRMVQRFCSNTLIGDDGAILSVSPGHLLVVTTDSFVDGVHFCDRTLSPFDVGWRVTAANLSDLAAMGANPLGITVSLTLPNDLPSAWVQGLYEGINACLTQYDTPLIGGDLCGGSLVTVAITALGETLPHRVIRRDFAQVGDAIVVTGYHGGSKAGLELLLDPQRGEVLTPRQRQRLINCHQHPRPRLDVLPELWKLDESLHLAGMDSSDGLGDAIAQICRASQVGAVINLARIPIPPGFSHWLEPETLWDWVFYGGEDFELVLCLAPALARSLVANLGPRAAIIGQITASPRILLQDAQGHILPQTLSLERSFQHYAPQGTGNRE</sequence>
<dbReference type="PANTHER" id="PTHR30270:SF0">
    <property type="entry name" value="THIAMINE-MONOPHOSPHATE KINASE"/>
    <property type="match status" value="1"/>
</dbReference>
<feature type="binding site" evidence="1">
    <location>
        <position position="49"/>
    </location>
    <ligand>
        <name>Mg(2+)</name>
        <dbReference type="ChEBI" id="CHEBI:18420"/>
        <label>1</label>
    </ligand>
</feature>
<feature type="binding site" evidence="1">
    <location>
        <position position="330"/>
    </location>
    <ligand>
        <name>substrate</name>
    </ligand>
</feature>
<comment type="similarity">
    <text evidence="1">Belongs to the thiamine-monophosphate kinase family.</text>
</comment>
<feature type="binding site" evidence="1">
    <location>
        <position position="108"/>
    </location>
    <ligand>
        <name>ATP</name>
        <dbReference type="ChEBI" id="CHEBI:30616"/>
    </ligand>
</feature>
<dbReference type="NCBIfam" id="TIGR01379">
    <property type="entry name" value="thiL"/>
    <property type="match status" value="1"/>
</dbReference>
<dbReference type="Gene3D" id="3.90.650.10">
    <property type="entry name" value="PurM-like C-terminal domain"/>
    <property type="match status" value="1"/>
</dbReference>
<feature type="binding site" evidence="1">
    <location>
        <position position="151"/>
    </location>
    <ligand>
        <name>ATP</name>
        <dbReference type="ChEBI" id="CHEBI:30616"/>
    </ligand>
</feature>
<evidence type="ECO:0000259" key="2">
    <source>
        <dbReference type="Pfam" id="PF00586"/>
    </source>
</evidence>
<feature type="binding site" evidence="1">
    <location>
        <position position="78"/>
    </location>
    <ligand>
        <name>Mg(2+)</name>
        <dbReference type="ChEBI" id="CHEBI:18420"/>
        <label>4</label>
    </ligand>
</feature>
<keyword evidence="1" id="KW-0547">Nucleotide-binding</keyword>
<dbReference type="CDD" id="cd02194">
    <property type="entry name" value="ThiL"/>
    <property type="match status" value="1"/>
</dbReference>
<dbReference type="Pfam" id="PF02769">
    <property type="entry name" value="AIRS_C"/>
    <property type="match status" value="1"/>
</dbReference>
<evidence type="ECO:0000313" key="4">
    <source>
        <dbReference type="EMBL" id="MCW6036214.1"/>
    </source>
</evidence>
<feature type="binding site" evidence="1">
    <location>
        <position position="47"/>
    </location>
    <ligand>
        <name>Mg(2+)</name>
        <dbReference type="ChEBI" id="CHEBI:18420"/>
        <label>4</label>
    </ligand>
</feature>
<feature type="binding site" evidence="1">
    <location>
        <position position="223"/>
    </location>
    <ligand>
        <name>Mg(2+)</name>
        <dbReference type="ChEBI" id="CHEBI:18420"/>
        <label>3</label>
    </ligand>
</feature>
<dbReference type="InterPro" id="IPR016188">
    <property type="entry name" value="PurM-like_N"/>
</dbReference>
<accession>A0ABT3L3Y5</accession>
<dbReference type="Gene3D" id="3.30.1330.10">
    <property type="entry name" value="PurM-like, N-terminal domain"/>
    <property type="match status" value="1"/>
</dbReference>
<organism evidence="4 5">
    <name type="scientific">Spirulina subsalsa FACHB-351</name>
    <dbReference type="NCBI Taxonomy" id="234711"/>
    <lineage>
        <taxon>Bacteria</taxon>
        <taxon>Bacillati</taxon>
        <taxon>Cyanobacteriota</taxon>
        <taxon>Cyanophyceae</taxon>
        <taxon>Spirulinales</taxon>
        <taxon>Spirulinaceae</taxon>
        <taxon>Spirulina</taxon>
    </lineage>
</organism>
<feature type="binding site" evidence="1">
    <location>
        <position position="274"/>
    </location>
    <ligand>
        <name>substrate</name>
    </ligand>
</feature>
<dbReference type="GO" id="GO:0009030">
    <property type="term" value="F:thiamine-phosphate kinase activity"/>
    <property type="evidence" value="ECO:0007669"/>
    <property type="project" value="UniProtKB-EC"/>
</dbReference>
<comment type="function">
    <text evidence="1">Catalyzes the ATP-dependent phosphorylation of thiamine-monophosphate (TMP) to form thiamine-pyrophosphate (TPP), the active form of vitamin B1.</text>
</comment>
<dbReference type="InterPro" id="IPR010918">
    <property type="entry name" value="PurM-like_C_dom"/>
</dbReference>
<feature type="domain" description="PurM-like C-terminal" evidence="3">
    <location>
        <begin position="155"/>
        <end position="310"/>
    </location>
</feature>
<dbReference type="SUPFAM" id="SSF56042">
    <property type="entry name" value="PurM C-terminal domain-like"/>
    <property type="match status" value="1"/>
</dbReference>
<comment type="miscellaneous">
    <text evidence="1">Reaction mechanism of ThiL seems to utilize a direct, inline transfer of the gamma-phosphate of ATP to TMP rather than a phosphorylated enzyme intermediate.</text>
</comment>
<dbReference type="RefSeq" id="WP_265263957.1">
    <property type="nucleotide sequence ID" value="NZ_JAIHOM010000031.1"/>
</dbReference>
<keyword evidence="1" id="KW-0460">Magnesium</keyword>
<feature type="binding site" evidence="1">
    <location>
        <position position="126"/>
    </location>
    <ligand>
        <name>Mg(2+)</name>
        <dbReference type="ChEBI" id="CHEBI:18420"/>
        <label>1</label>
    </ligand>
</feature>
<feature type="binding site" evidence="1">
    <location>
        <position position="49"/>
    </location>
    <ligand>
        <name>Mg(2+)</name>
        <dbReference type="ChEBI" id="CHEBI:18420"/>
        <label>2</label>
    </ligand>
</feature>
<dbReference type="Pfam" id="PF00586">
    <property type="entry name" value="AIRS"/>
    <property type="match status" value="1"/>
</dbReference>
<gene>
    <name evidence="1" type="primary">thiL</name>
    <name evidence="4" type="ORF">K4A83_08000</name>
</gene>
<comment type="pathway">
    <text evidence="1">Cofactor biosynthesis; thiamine diphosphate biosynthesis; thiamine diphosphate from thiamine phosphate: step 1/1.</text>
</comment>
<dbReference type="Proteomes" id="UP001526426">
    <property type="component" value="Unassembled WGS sequence"/>
</dbReference>
<evidence type="ECO:0000256" key="1">
    <source>
        <dbReference type="HAMAP-Rule" id="MF_02128"/>
    </source>
</evidence>
<reference evidence="4 5" key="1">
    <citation type="submission" date="2021-08" db="EMBL/GenBank/DDBJ databases">
        <title>Draft genome sequence of Spirulina subsalsa with high tolerance to salinity and hype-accumulation of phycocyanin.</title>
        <authorList>
            <person name="Pei H."/>
            <person name="Jiang L."/>
        </authorList>
    </citation>
    <scope>NUCLEOTIDE SEQUENCE [LARGE SCALE GENOMIC DNA]</scope>
    <source>
        <strain evidence="4 5">FACHB-351</strain>
    </source>
</reference>
<evidence type="ECO:0000259" key="3">
    <source>
        <dbReference type="Pfam" id="PF02769"/>
    </source>
</evidence>
<protein>
    <recommendedName>
        <fullName evidence="1">Thiamine-monophosphate kinase</fullName>
        <shortName evidence="1">TMP kinase</shortName>
        <shortName evidence="1">Thiamine-phosphate kinase</shortName>
        <ecNumber evidence="1">2.7.4.16</ecNumber>
    </recommendedName>
</protein>
<feature type="binding site" evidence="1">
    <location>
        <position position="32"/>
    </location>
    <ligand>
        <name>Mg(2+)</name>
        <dbReference type="ChEBI" id="CHEBI:18420"/>
        <label>3</label>
    </ligand>
</feature>
<feature type="binding site" evidence="1">
    <location>
        <begin position="125"/>
        <end position="126"/>
    </location>
    <ligand>
        <name>ATP</name>
        <dbReference type="ChEBI" id="CHEBI:30616"/>
    </ligand>
</feature>
<feature type="domain" description="PurM-like N-terminal" evidence="2">
    <location>
        <begin position="30"/>
        <end position="142"/>
    </location>
</feature>
<dbReference type="InterPro" id="IPR006283">
    <property type="entry name" value="ThiL-like"/>
</dbReference>